<comment type="catalytic activity">
    <reaction evidence="7">
        <text>L-threonyl-[protein] + ATP = O-phospho-L-threonyl-[protein] + ADP + H(+)</text>
        <dbReference type="Rhea" id="RHEA:46608"/>
        <dbReference type="Rhea" id="RHEA-COMP:11060"/>
        <dbReference type="Rhea" id="RHEA-COMP:11605"/>
        <dbReference type="ChEBI" id="CHEBI:15378"/>
        <dbReference type="ChEBI" id="CHEBI:30013"/>
        <dbReference type="ChEBI" id="CHEBI:30616"/>
        <dbReference type="ChEBI" id="CHEBI:61977"/>
        <dbReference type="ChEBI" id="CHEBI:456216"/>
        <dbReference type="EC" id="2.7.11.1"/>
    </reaction>
</comment>
<dbReference type="EMBL" id="KE346361">
    <property type="protein sequence ID" value="KJE89804.1"/>
    <property type="molecule type" value="Genomic_DNA"/>
</dbReference>
<gene>
    <name evidence="13" type="ORF">CAOG_001226</name>
</gene>
<dbReference type="InterPro" id="IPR011009">
    <property type="entry name" value="Kinase-like_dom_sf"/>
</dbReference>
<evidence type="ECO:0000259" key="12">
    <source>
        <dbReference type="PROSITE" id="PS50011"/>
    </source>
</evidence>
<keyword evidence="6 9" id="KW-0067">ATP-binding</keyword>
<keyword evidence="2" id="KW-0723">Serine/threonine-protein kinase</keyword>
<evidence type="ECO:0000256" key="10">
    <source>
        <dbReference type="SAM" id="Coils"/>
    </source>
</evidence>
<dbReference type="InParanoid" id="A0A0D2X0X2"/>
<dbReference type="PANTHER" id="PTHR47167">
    <property type="entry name" value="SERINE/THREONINE-PROTEIN KINASE TAO1-LIKE PROTEIN"/>
    <property type="match status" value="1"/>
</dbReference>
<dbReference type="InterPro" id="IPR017441">
    <property type="entry name" value="Protein_kinase_ATP_BS"/>
</dbReference>
<keyword evidence="4 9" id="KW-0547">Nucleotide-binding</keyword>
<organism evidence="13 14">
    <name type="scientific">Capsaspora owczarzaki (strain ATCC 30864)</name>
    <dbReference type="NCBI Taxonomy" id="595528"/>
    <lineage>
        <taxon>Eukaryota</taxon>
        <taxon>Filasterea</taxon>
        <taxon>Capsaspora</taxon>
    </lineage>
</organism>
<feature type="region of interest" description="Disordered" evidence="11">
    <location>
        <begin position="1"/>
        <end position="46"/>
    </location>
</feature>
<dbReference type="GO" id="GO:0005737">
    <property type="term" value="C:cytoplasm"/>
    <property type="evidence" value="ECO:0007669"/>
    <property type="project" value="TreeGrafter"/>
</dbReference>
<accession>A0A0D2X0X2</accession>
<feature type="coiled-coil region" evidence="10">
    <location>
        <begin position="775"/>
        <end position="816"/>
    </location>
</feature>
<feature type="binding site" evidence="9">
    <location>
        <position position="100"/>
    </location>
    <ligand>
        <name>ATP</name>
        <dbReference type="ChEBI" id="CHEBI:30616"/>
    </ligand>
</feature>
<keyword evidence="10" id="KW-0175">Coiled coil</keyword>
<evidence type="ECO:0000256" key="4">
    <source>
        <dbReference type="ARBA" id="ARBA00022741"/>
    </source>
</evidence>
<proteinExistence type="predicted"/>
<dbReference type="PROSITE" id="PS50011">
    <property type="entry name" value="PROTEIN_KINASE_DOM"/>
    <property type="match status" value="1"/>
</dbReference>
<dbReference type="GO" id="GO:0004674">
    <property type="term" value="F:protein serine/threonine kinase activity"/>
    <property type="evidence" value="ECO:0007669"/>
    <property type="project" value="UniProtKB-KW"/>
</dbReference>
<comment type="catalytic activity">
    <reaction evidence="8">
        <text>L-seryl-[protein] + ATP = O-phospho-L-seryl-[protein] + ADP + H(+)</text>
        <dbReference type="Rhea" id="RHEA:17989"/>
        <dbReference type="Rhea" id="RHEA-COMP:9863"/>
        <dbReference type="Rhea" id="RHEA-COMP:11604"/>
        <dbReference type="ChEBI" id="CHEBI:15378"/>
        <dbReference type="ChEBI" id="CHEBI:29999"/>
        <dbReference type="ChEBI" id="CHEBI:30616"/>
        <dbReference type="ChEBI" id="CHEBI:83421"/>
        <dbReference type="ChEBI" id="CHEBI:456216"/>
        <dbReference type="EC" id="2.7.11.1"/>
    </reaction>
</comment>
<dbReference type="eggNOG" id="KOG0577">
    <property type="taxonomic scope" value="Eukaryota"/>
</dbReference>
<dbReference type="STRING" id="595528.A0A0D2X0X2"/>
<dbReference type="OMA" id="KEKIKEX"/>
<evidence type="ECO:0000313" key="14">
    <source>
        <dbReference type="Proteomes" id="UP000008743"/>
    </source>
</evidence>
<evidence type="ECO:0000256" key="2">
    <source>
        <dbReference type="ARBA" id="ARBA00022527"/>
    </source>
</evidence>
<evidence type="ECO:0000256" key="5">
    <source>
        <dbReference type="ARBA" id="ARBA00022777"/>
    </source>
</evidence>
<dbReference type="PANTHER" id="PTHR47167:SF4">
    <property type="entry name" value="SERINE_THREONINE-PROTEIN KINASE TAO"/>
    <property type="match status" value="1"/>
</dbReference>
<dbReference type="Pfam" id="PF12474">
    <property type="entry name" value="PKK"/>
    <property type="match status" value="1"/>
</dbReference>
<dbReference type="SUPFAM" id="SSF56112">
    <property type="entry name" value="Protein kinase-like (PK-like)"/>
    <property type="match status" value="1"/>
</dbReference>
<feature type="coiled-coil region" evidence="10">
    <location>
        <begin position="354"/>
        <end position="399"/>
    </location>
</feature>
<dbReference type="InterPro" id="IPR022165">
    <property type="entry name" value="PKK"/>
</dbReference>
<dbReference type="InterPro" id="IPR000719">
    <property type="entry name" value="Prot_kinase_dom"/>
</dbReference>
<dbReference type="PROSITE" id="PS00107">
    <property type="entry name" value="PROTEIN_KINASE_ATP"/>
    <property type="match status" value="1"/>
</dbReference>
<keyword evidence="5 13" id="KW-0418">Kinase</keyword>
<dbReference type="RefSeq" id="XP_004349746.1">
    <property type="nucleotide sequence ID" value="XM_004349696.2"/>
</dbReference>
<dbReference type="FunFam" id="1.10.510.10:FF:000421">
    <property type="entry name" value="Serine/threonine-protein kinase PAK 6"/>
    <property type="match status" value="1"/>
</dbReference>
<reference evidence="13" key="2">
    <citation type="submission" date="2011-02" db="EMBL/GenBank/DDBJ databases">
        <title>The Genome Sequence of Capsaspora owczarzaki ATCC 30864.</title>
        <authorList>
            <consortium name="The Broad Institute Genome Sequencing Platform"/>
            <person name="Russ C."/>
            <person name="Cuomo C."/>
            <person name="Burger G."/>
            <person name="Gray M.W."/>
            <person name="Holland P.W.H."/>
            <person name="King N."/>
            <person name="Lang F.B.F."/>
            <person name="Roger A.J."/>
            <person name="Ruiz-Trillo I."/>
            <person name="Young S.K."/>
            <person name="Zeng Q."/>
            <person name="Gargeya S."/>
            <person name="Alvarado L."/>
            <person name="Berlin A."/>
            <person name="Chapman S.B."/>
            <person name="Chen Z."/>
            <person name="Freedman E."/>
            <person name="Gellesch M."/>
            <person name="Goldberg J."/>
            <person name="Griggs A."/>
            <person name="Gujja S."/>
            <person name="Heilman E."/>
            <person name="Heiman D."/>
            <person name="Howarth C."/>
            <person name="Mehta T."/>
            <person name="Neiman D."/>
            <person name="Pearson M."/>
            <person name="Roberts A."/>
            <person name="Saif S."/>
            <person name="Shea T."/>
            <person name="Shenoy N."/>
            <person name="Sisk P."/>
            <person name="Stolte C."/>
            <person name="Sykes S."/>
            <person name="White J."/>
            <person name="Yandava C."/>
            <person name="Haas B."/>
            <person name="Nusbaum C."/>
            <person name="Birren B."/>
        </authorList>
    </citation>
    <scope>NUCLEOTIDE SEQUENCE</scope>
    <source>
        <strain evidence="13">ATCC 30864</strain>
    </source>
</reference>
<evidence type="ECO:0000256" key="1">
    <source>
        <dbReference type="ARBA" id="ARBA00012513"/>
    </source>
</evidence>
<evidence type="ECO:0000256" key="7">
    <source>
        <dbReference type="ARBA" id="ARBA00047899"/>
    </source>
</evidence>
<feature type="compositionally biased region" description="Basic and acidic residues" evidence="11">
    <location>
        <begin position="470"/>
        <end position="493"/>
    </location>
</feature>
<evidence type="ECO:0000256" key="3">
    <source>
        <dbReference type="ARBA" id="ARBA00022679"/>
    </source>
</evidence>
<feature type="compositionally biased region" description="Polar residues" evidence="11">
    <location>
        <begin position="1"/>
        <end position="13"/>
    </location>
</feature>
<dbReference type="Pfam" id="PF00069">
    <property type="entry name" value="Pkinase"/>
    <property type="match status" value="1"/>
</dbReference>
<dbReference type="GO" id="GO:0005524">
    <property type="term" value="F:ATP binding"/>
    <property type="evidence" value="ECO:0007669"/>
    <property type="project" value="UniProtKB-UniRule"/>
</dbReference>
<evidence type="ECO:0000313" key="13">
    <source>
        <dbReference type="EMBL" id="KJE89804.1"/>
    </source>
</evidence>
<dbReference type="AlphaFoldDB" id="A0A0D2X0X2"/>
<protein>
    <recommendedName>
        <fullName evidence="1">non-specific serine/threonine protein kinase</fullName>
        <ecNumber evidence="1">2.7.11.1</ecNumber>
    </recommendedName>
</protein>
<keyword evidence="3" id="KW-0808">Transferase</keyword>
<feature type="compositionally biased region" description="Basic residues" evidence="11">
    <location>
        <begin position="31"/>
        <end position="41"/>
    </location>
</feature>
<evidence type="ECO:0000256" key="9">
    <source>
        <dbReference type="PROSITE-ProRule" id="PRU10141"/>
    </source>
</evidence>
<dbReference type="EC" id="2.7.11.1" evidence="1"/>
<evidence type="ECO:0000256" key="8">
    <source>
        <dbReference type="ARBA" id="ARBA00048679"/>
    </source>
</evidence>
<feature type="region of interest" description="Disordered" evidence="11">
    <location>
        <begin position="533"/>
        <end position="560"/>
    </location>
</feature>
<dbReference type="Proteomes" id="UP000008743">
    <property type="component" value="Unassembled WGS sequence"/>
</dbReference>
<feature type="region of interest" description="Disordered" evidence="11">
    <location>
        <begin position="470"/>
        <end position="508"/>
    </location>
</feature>
<feature type="domain" description="Protein kinase" evidence="12">
    <location>
        <begin position="70"/>
        <end position="327"/>
    </location>
</feature>
<dbReference type="EMBL" id="KE346361">
    <property type="protein sequence ID" value="KJE89803.1"/>
    <property type="molecule type" value="Genomic_DNA"/>
</dbReference>
<feature type="region of interest" description="Disordered" evidence="11">
    <location>
        <begin position="698"/>
        <end position="738"/>
    </location>
</feature>
<keyword evidence="14" id="KW-1185">Reference proteome</keyword>
<evidence type="ECO:0000256" key="11">
    <source>
        <dbReference type="SAM" id="MobiDB-lite"/>
    </source>
</evidence>
<dbReference type="Gene3D" id="1.10.510.10">
    <property type="entry name" value="Transferase(Phosphotransferase) domain 1"/>
    <property type="match status" value="1"/>
</dbReference>
<dbReference type="EMBL" id="KE346361">
    <property type="protein sequence ID" value="KJE89802.1"/>
    <property type="molecule type" value="Genomic_DNA"/>
</dbReference>
<reference evidence="14" key="1">
    <citation type="submission" date="2011-02" db="EMBL/GenBank/DDBJ databases">
        <title>The Genome Sequence of Capsaspora owczarzaki ATCC 30864.</title>
        <authorList>
            <person name="Russ C."/>
            <person name="Cuomo C."/>
            <person name="Burger G."/>
            <person name="Gray M.W."/>
            <person name="Holland P.W.H."/>
            <person name="King N."/>
            <person name="Lang F.B.F."/>
            <person name="Roger A.J."/>
            <person name="Ruiz-Trillo I."/>
            <person name="Young S.K."/>
            <person name="Zeng Q."/>
            <person name="Gargeya S."/>
            <person name="Alvarado L."/>
            <person name="Berlin A."/>
            <person name="Chapman S.B."/>
            <person name="Chen Z."/>
            <person name="Freedman E."/>
            <person name="Gellesch M."/>
            <person name="Goldberg J."/>
            <person name="Griggs A."/>
            <person name="Gujja S."/>
            <person name="Heilman E."/>
            <person name="Heiman D."/>
            <person name="Howarth C."/>
            <person name="Mehta T."/>
            <person name="Neiman D."/>
            <person name="Pearson M."/>
            <person name="Roberts A."/>
            <person name="Saif S."/>
            <person name="Shea T."/>
            <person name="Shenoy N."/>
            <person name="Sisk P."/>
            <person name="Stolte C."/>
            <person name="Sykes S."/>
            <person name="White J."/>
            <person name="Yandava C."/>
            <person name="Haas B."/>
            <person name="Nusbaum C."/>
            <person name="Birren B."/>
        </authorList>
    </citation>
    <scope>NUCLEOTIDE SEQUENCE</scope>
    <source>
        <strain evidence="14">ATCC 30864</strain>
    </source>
</reference>
<name>A0A0D2X0X2_CAPO3</name>
<feature type="compositionally biased region" description="Low complexity" evidence="11">
    <location>
        <begin position="14"/>
        <end position="26"/>
    </location>
</feature>
<dbReference type="SMART" id="SM00220">
    <property type="entry name" value="S_TKc"/>
    <property type="match status" value="1"/>
</dbReference>
<dbReference type="InterPro" id="IPR051234">
    <property type="entry name" value="TAO_STE20_kinase"/>
</dbReference>
<sequence>MEVSTDSLPSNDVASAAEGASTSAAPAPQPTKHRKEKKSKKPQKESKTVANLLASLEGYITADVDPEVVFVDYKEIGHGSTGSVFQARDSRTDEVVAIKKMLIIGAKAEEDWDDVVREIKFMANCQHENIIKYFGTYLKNEYIYIVMEFCAGSGVDILEVFKVPLSESEIGSICAQTLRALDYMHGTSKIHRDIKGGNILLREDGVVKLIDFGASTQLKPGVSKANTFVGTPYWMAPELITAMESGFYDAAVDIWSLGITCIEFAQLKPPHFQMHAMSALFHIPQADPPTLEAPHWSGDFREFLAKCLQPDAAQRWSAHQLLQHSFIKNNEKAATTVIAELVGRSKDKVREIDLADLMENLADIDRKIETERTANGQESARLLTEKETQKKALQEAKKQGATMQKARETLRPRHLLVRDTLEAPQQERQLVRSQMKELRLNKEKQHKAEKVLIKQQSNDLDTLRKGQARDYETTVKSQEAELERMRKEQRDLVESLQKSFQNEKKKLSERLKDDEKKLLKEHKDKLKAEMKVLESRQKDEAAGVDKNDKKELQKRQKDDLARMQTEKEMQFQRQLGEMYEARMNQLSLEQKQKLDTIVQEHAQLEKDMLHAHSSVRIQIKLDQQSMEHDLLMTQLTAQHNLTENNQALQHRIEWSQLLAIHEKQEEELLKEQLSKQKYHKQILKKSEDDIRKRYQRTLSGAYDHQRPPSMADPMGSGGSSSLNERPAGHSRSGSVDMDKTLKLSTKKDKEQFDTFRSSFIDEETQKLDRFQKMQAQKLREAISKEQTDVARYHNERKQMLKAAHQAERQRVKEKQDAFFVLLKQKLEHEWNSSVA</sequence>
<evidence type="ECO:0000256" key="6">
    <source>
        <dbReference type="ARBA" id="ARBA00022840"/>
    </source>
</evidence>